<comment type="caution">
    <text evidence="5">The sequence shown here is derived from an EMBL/GenBank/DDBJ whole genome shotgun (WGS) entry which is preliminary data.</text>
</comment>
<keyword evidence="3 4" id="KW-0687">Ribonucleoprotein</keyword>
<accession>A0A0G0LC15</accession>
<dbReference type="SUPFAM" id="SSF52161">
    <property type="entry name" value="Ribosomal protein L13"/>
    <property type="match status" value="1"/>
</dbReference>
<dbReference type="AlphaFoldDB" id="A0A0G0LC15"/>
<dbReference type="Proteomes" id="UP000034231">
    <property type="component" value="Unassembled WGS sequence"/>
</dbReference>
<dbReference type="Pfam" id="PF00572">
    <property type="entry name" value="Ribosomal_L13"/>
    <property type="match status" value="1"/>
</dbReference>
<dbReference type="GO" id="GO:0003735">
    <property type="term" value="F:structural constituent of ribosome"/>
    <property type="evidence" value="ECO:0007669"/>
    <property type="project" value="InterPro"/>
</dbReference>
<evidence type="ECO:0000313" key="5">
    <source>
        <dbReference type="EMBL" id="KKQ50166.1"/>
    </source>
</evidence>
<evidence type="ECO:0000256" key="3">
    <source>
        <dbReference type="ARBA" id="ARBA00023274"/>
    </source>
</evidence>
<dbReference type="PIRSF" id="PIRSF002181">
    <property type="entry name" value="Ribosomal_L13"/>
    <property type="match status" value="1"/>
</dbReference>
<gene>
    <name evidence="4" type="primary">rplM</name>
    <name evidence="5" type="ORF">US68_C0008G0051</name>
</gene>
<dbReference type="GO" id="GO:0006412">
    <property type="term" value="P:translation"/>
    <property type="evidence" value="ECO:0007669"/>
    <property type="project" value="UniProtKB-UniRule"/>
</dbReference>
<dbReference type="HAMAP" id="MF_01366">
    <property type="entry name" value="Ribosomal_uL13"/>
    <property type="match status" value="1"/>
</dbReference>
<dbReference type="InterPro" id="IPR005822">
    <property type="entry name" value="Ribosomal_uL13"/>
</dbReference>
<evidence type="ECO:0000256" key="2">
    <source>
        <dbReference type="ARBA" id="ARBA00022980"/>
    </source>
</evidence>
<proteinExistence type="inferred from homology"/>
<comment type="function">
    <text evidence="4">This protein is one of the early assembly proteins of the 50S ribosomal subunit, although it is not seen to bind rRNA by itself. It is important during the early stages of 50S assembly.</text>
</comment>
<comment type="subunit">
    <text evidence="4">Part of the 50S ribosomal subunit.</text>
</comment>
<comment type="similarity">
    <text evidence="1 4">Belongs to the universal ribosomal protein uL13 family.</text>
</comment>
<dbReference type="CDD" id="cd00392">
    <property type="entry name" value="Ribosomal_L13"/>
    <property type="match status" value="1"/>
</dbReference>
<evidence type="ECO:0000256" key="4">
    <source>
        <dbReference type="HAMAP-Rule" id="MF_01366"/>
    </source>
</evidence>
<dbReference type="NCBIfam" id="TIGR01066">
    <property type="entry name" value="rplM_bact"/>
    <property type="match status" value="1"/>
</dbReference>
<dbReference type="EMBL" id="LBTX01000008">
    <property type="protein sequence ID" value="KKQ50166.1"/>
    <property type="molecule type" value="Genomic_DNA"/>
</dbReference>
<name>A0A0G0LC15_9BACT</name>
<dbReference type="PANTHER" id="PTHR11545">
    <property type="entry name" value="RIBOSOMAL PROTEIN L13"/>
    <property type="match status" value="1"/>
</dbReference>
<evidence type="ECO:0000313" key="6">
    <source>
        <dbReference type="Proteomes" id="UP000034231"/>
    </source>
</evidence>
<dbReference type="GO" id="GO:0003729">
    <property type="term" value="F:mRNA binding"/>
    <property type="evidence" value="ECO:0007669"/>
    <property type="project" value="TreeGrafter"/>
</dbReference>
<organism evidence="5 6">
    <name type="scientific">Candidatus Shapirobacteria bacterium GW2011_GWE1_38_10</name>
    <dbReference type="NCBI Taxonomy" id="1618488"/>
    <lineage>
        <taxon>Bacteria</taxon>
        <taxon>Candidatus Shapironibacteriota</taxon>
    </lineage>
</organism>
<dbReference type="InterPro" id="IPR036899">
    <property type="entry name" value="Ribosomal_uL13_sf"/>
</dbReference>
<dbReference type="Gene3D" id="3.90.1180.10">
    <property type="entry name" value="Ribosomal protein L13"/>
    <property type="match status" value="1"/>
</dbReference>
<keyword evidence="2 4" id="KW-0689">Ribosomal protein</keyword>
<dbReference type="PANTHER" id="PTHR11545:SF2">
    <property type="entry name" value="LARGE RIBOSOMAL SUBUNIT PROTEIN UL13M"/>
    <property type="match status" value="1"/>
</dbReference>
<reference evidence="5 6" key="1">
    <citation type="journal article" date="2015" name="Nature">
        <title>rRNA introns, odd ribosomes, and small enigmatic genomes across a large radiation of phyla.</title>
        <authorList>
            <person name="Brown C.T."/>
            <person name="Hug L.A."/>
            <person name="Thomas B.C."/>
            <person name="Sharon I."/>
            <person name="Castelle C.J."/>
            <person name="Singh A."/>
            <person name="Wilkins M.J."/>
            <person name="Williams K.H."/>
            <person name="Banfield J.F."/>
        </authorList>
    </citation>
    <scope>NUCLEOTIDE SEQUENCE [LARGE SCALE GENOMIC DNA]</scope>
</reference>
<sequence>MKTKTTVLKGSNPVRSWVLIDLSGKTLGRAATEIAAILMGKNKVTFSYHRDDGDYVVAINAKDIVVTGKKLKQKIYYHHTGYAGHLKEMSLKELMVKDPRKVIEFAVHGMIPKNHLRSLRMRRLKIYANAEHKYTDKIGK</sequence>
<dbReference type="GO" id="GO:0017148">
    <property type="term" value="P:negative regulation of translation"/>
    <property type="evidence" value="ECO:0007669"/>
    <property type="project" value="TreeGrafter"/>
</dbReference>
<evidence type="ECO:0000256" key="1">
    <source>
        <dbReference type="ARBA" id="ARBA00006227"/>
    </source>
</evidence>
<dbReference type="GO" id="GO:0022625">
    <property type="term" value="C:cytosolic large ribosomal subunit"/>
    <property type="evidence" value="ECO:0007669"/>
    <property type="project" value="TreeGrafter"/>
</dbReference>
<dbReference type="InterPro" id="IPR005823">
    <property type="entry name" value="Ribosomal_uL13_bac-type"/>
</dbReference>
<protein>
    <recommendedName>
        <fullName evidence="4">Large ribosomal subunit protein uL13</fullName>
    </recommendedName>
</protein>